<dbReference type="Gene3D" id="3.30.420.10">
    <property type="entry name" value="Ribonuclease H-like superfamily/Ribonuclease H"/>
    <property type="match status" value="1"/>
</dbReference>
<gene>
    <name evidence="3" type="ORF">SAMN05192546_1172</name>
</gene>
<dbReference type="InterPro" id="IPR048020">
    <property type="entry name" value="Transpos_IS3"/>
</dbReference>
<evidence type="ECO:0000259" key="2">
    <source>
        <dbReference type="PROSITE" id="PS50994"/>
    </source>
</evidence>
<dbReference type="InterPro" id="IPR012337">
    <property type="entry name" value="RNaseH-like_sf"/>
</dbReference>
<evidence type="ECO:0000313" key="4">
    <source>
        <dbReference type="Proteomes" id="UP000199230"/>
    </source>
</evidence>
<dbReference type="AlphaFoldDB" id="A0A1H3REP6"/>
<proteinExistence type="predicted"/>
<dbReference type="PROSITE" id="PS50994">
    <property type="entry name" value="INTEGRASE"/>
    <property type="match status" value="1"/>
</dbReference>
<dbReference type="InterPro" id="IPR036397">
    <property type="entry name" value="RNaseH_sf"/>
</dbReference>
<dbReference type="NCBIfam" id="NF033516">
    <property type="entry name" value="transpos_IS3"/>
    <property type="match status" value="1"/>
</dbReference>
<dbReference type="GO" id="GO:0015074">
    <property type="term" value="P:DNA integration"/>
    <property type="evidence" value="ECO:0007669"/>
    <property type="project" value="InterPro"/>
</dbReference>
<dbReference type="InterPro" id="IPR001584">
    <property type="entry name" value="Integrase_cat-core"/>
</dbReference>
<name>A0A1H3REP6_9FIRM</name>
<feature type="domain" description="Integrase catalytic" evidence="2">
    <location>
        <begin position="113"/>
        <end position="273"/>
    </location>
</feature>
<dbReference type="InterPro" id="IPR025948">
    <property type="entry name" value="HTH-like_dom"/>
</dbReference>
<dbReference type="PANTHER" id="PTHR46889">
    <property type="entry name" value="TRANSPOSASE INSF FOR INSERTION SEQUENCE IS3B-RELATED"/>
    <property type="match status" value="1"/>
</dbReference>
<dbReference type="Proteomes" id="UP000199230">
    <property type="component" value="Unassembled WGS sequence"/>
</dbReference>
<organism evidence="3 4">
    <name type="scientific">Tindallia californiensis</name>
    <dbReference type="NCBI Taxonomy" id="159292"/>
    <lineage>
        <taxon>Bacteria</taxon>
        <taxon>Bacillati</taxon>
        <taxon>Bacillota</taxon>
        <taxon>Clostridia</taxon>
        <taxon>Peptostreptococcales</taxon>
        <taxon>Tindalliaceae</taxon>
        <taxon>Tindallia</taxon>
    </lineage>
</organism>
<sequence>MIRNNAHKYSVSAMCLVLKIPRSTYYYDAKRVVKEEPFTEPVIQVFRESRNNYGARRIKAAFQKKGHRLSRKRIRRIMKANGLVSNYTVAQYKAHARKAPESKIPNRLNRQFNDHSPYAVMVSDLTYVRVGGKWHYVCLLADLFNREIVGYSAGPHKTATLVQQALSKVRGNLNQVQLFHTDQGSEFNNQLMANALKTFGIQPSMSLKGCPYDNAVAEATFKTFKIEFIYQHQFEDLSHLRRELADYVNWFNRLRLHSSLDYNSPWEYRDLYQHSFPSQPVESL</sequence>
<comment type="function">
    <text evidence="1">Involved in the transposition of the insertion sequence.</text>
</comment>
<protein>
    <submittedName>
        <fullName evidence="3">Transposase InsO and inactivated derivatives</fullName>
    </submittedName>
</protein>
<dbReference type="PANTHER" id="PTHR46889:SF4">
    <property type="entry name" value="TRANSPOSASE INSO FOR INSERTION SEQUENCE ELEMENT IS911B-RELATED"/>
    <property type="match status" value="1"/>
</dbReference>
<dbReference type="Pfam" id="PF13333">
    <property type="entry name" value="rve_2"/>
    <property type="match status" value="1"/>
</dbReference>
<dbReference type="EMBL" id="FNPV01000017">
    <property type="protein sequence ID" value="SDZ23419.1"/>
    <property type="molecule type" value="Genomic_DNA"/>
</dbReference>
<dbReference type="Pfam" id="PF00665">
    <property type="entry name" value="rve"/>
    <property type="match status" value="1"/>
</dbReference>
<dbReference type="STRING" id="159292.SAMN05192546_1172"/>
<dbReference type="InterPro" id="IPR050900">
    <property type="entry name" value="Transposase_IS3/IS150/IS904"/>
</dbReference>
<keyword evidence="4" id="KW-1185">Reference proteome</keyword>
<evidence type="ECO:0000313" key="3">
    <source>
        <dbReference type="EMBL" id="SDZ23419.1"/>
    </source>
</evidence>
<dbReference type="GO" id="GO:0003676">
    <property type="term" value="F:nucleic acid binding"/>
    <property type="evidence" value="ECO:0007669"/>
    <property type="project" value="InterPro"/>
</dbReference>
<accession>A0A1H3REP6</accession>
<evidence type="ECO:0000256" key="1">
    <source>
        <dbReference type="ARBA" id="ARBA00002286"/>
    </source>
</evidence>
<reference evidence="3 4" key="1">
    <citation type="submission" date="2016-10" db="EMBL/GenBank/DDBJ databases">
        <authorList>
            <person name="de Groot N.N."/>
        </authorList>
    </citation>
    <scope>NUCLEOTIDE SEQUENCE [LARGE SCALE GENOMIC DNA]</scope>
    <source>
        <strain evidence="3 4">APO</strain>
    </source>
</reference>
<dbReference type="Pfam" id="PF13276">
    <property type="entry name" value="HTH_21"/>
    <property type="match status" value="1"/>
</dbReference>
<dbReference type="SUPFAM" id="SSF53098">
    <property type="entry name" value="Ribonuclease H-like"/>
    <property type="match status" value="1"/>
</dbReference>